<keyword evidence="3 8" id="KW-0418">Kinase</keyword>
<dbReference type="InterPro" id="IPR008271">
    <property type="entry name" value="Ser/Thr_kinase_AS"/>
</dbReference>
<dbReference type="SUPFAM" id="SSF48452">
    <property type="entry name" value="TPR-like"/>
    <property type="match status" value="3"/>
</dbReference>
<dbReference type="Pfam" id="PF00069">
    <property type="entry name" value="Pkinase"/>
    <property type="match status" value="1"/>
</dbReference>
<name>A6GDS5_9BACT</name>
<evidence type="ECO:0000313" key="9">
    <source>
        <dbReference type="Proteomes" id="UP000005801"/>
    </source>
</evidence>
<evidence type="ECO:0000256" key="4">
    <source>
        <dbReference type="ARBA" id="ARBA00022840"/>
    </source>
</evidence>
<dbReference type="AlphaFoldDB" id="A6GDS5"/>
<dbReference type="STRING" id="391625.PPSIR1_19864"/>
<dbReference type="PANTHER" id="PTHR43289">
    <property type="entry name" value="MITOGEN-ACTIVATED PROTEIN KINASE KINASE KINASE 20-RELATED"/>
    <property type="match status" value="1"/>
</dbReference>
<dbReference type="PROSITE" id="PS00107">
    <property type="entry name" value="PROTEIN_KINASE_ATP"/>
    <property type="match status" value="1"/>
</dbReference>
<dbReference type="InterPro" id="IPR011990">
    <property type="entry name" value="TPR-like_helical_dom_sf"/>
</dbReference>
<dbReference type="CDD" id="cd14014">
    <property type="entry name" value="STKc_PknB_like"/>
    <property type="match status" value="1"/>
</dbReference>
<keyword evidence="2 5" id="KW-0547">Nucleotide-binding</keyword>
<dbReference type="Gene3D" id="3.30.200.20">
    <property type="entry name" value="Phosphorylase Kinase, domain 1"/>
    <property type="match status" value="1"/>
</dbReference>
<dbReference type="Proteomes" id="UP000005801">
    <property type="component" value="Unassembled WGS sequence"/>
</dbReference>
<evidence type="ECO:0000256" key="5">
    <source>
        <dbReference type="PROSITE-ProRule" id="PRU10141"/>
    </source>
</evidence>
<keyword evidence="1" id="KW-0808">Transferase</keyword>
<dbReference type="PROSITE" id="PS50011">
    <property type="entry name" value="PROTEIN_KINASE_DOM"/>
    <property type="match status" value="1"/>
</dbReference>
<evidence type="ECO:0000256" key="3">
    <source>
        <dbReference type="ARBA" id="ARBA00022777"/>
    </source>
</evidence>
<protein>
    <submittedName>
        <fullName evidence="8">Serine/threonine kinase family protein</fullName>
    </submittedName>
</protein>
<evidence type="ECO:0000313" key="8">
    <source>
        <dbReference type="EMBL" id="EDM75964.1"/>
    </source>
</evidence>
<accession>A6GDS5</accession>
<dbReference type="Gene3D" id="1.10.510.10">
    <property type="entry name" value="Transferase(Phosphotransferase) domain 1"/>
    <property type="match status" value="1"/>
</dbReference>
<reference evidence="8 9" key="1">
    <citation type="submission" date="2007-06" db="EMBL/GenBank/DDBJ databases">
        <authorList>
            <person name="Shimkets L."/>
            <person name="Ferriera S."/>
            <person name="Johnson J."/>
            <person name="Kravitz S."/>
            <person name="Beeson K."/>
            <person name="Sutton G."/>
            <person name="Rogers Y.-H."/>
            <person name="Friedman R."/>
            <person name="Frazier M."/>
            <person name="Venter J.C."/>
        </authorList>
    </citation>
    <scope>NUCLEOTIDE SEQUENCE [LARGE SCALE GENOMIC DNA]</scope>
    <source>
        <strain evidence="8 9">SIR-1</strain>
    </source>
</reference>
<dbReference type="InterPro" id="IPR019734">
    <property type="entry name" value="TPR_rpt"/>
</dbReference>
<evidence type="ECO:0000259" key="7">
    <source>
        <dbReference type="PROSITE" id="PS50011"/>
    </source>
</evidence>
<dbReference type="GO" id="GO:0005524">
    <property type="term" value="F:ATP binding"/>
    <property type="evidence" value="ECO:0007669"/>
    <property type="project" value="UniProtKB-UniRule"/>
</dbReference>
<keyword evidence="9" id="KW-1185">Reference proteome</keyword>
<dbReference type="InterPro" id="IPR011009">
    <property type="entry name" value="Kinase-like_dom_sf"/>
</dbReference>
<dbReference type="InterPro" id="IPR000719">
    <property type="entry name" value="Prot_kinase_dom"/>
</dbReference>
<feature type="region of interest" description="Disordered" evidence="6">
    <location>
        <begin position="1"/>
        <end position="27"/>
    </location>
</feature>
<proteinExistence type="predicted"/>
<feature type="domain" description="Protein kinase" evidence="7">
    <location>
        <begin position="89"/>
        <end position="401"/>
    </location>
</feature>
<dbReference type="InterPro" id="IPR017441">
    <property type="entry name" value="Protein_kinase_ATP_BS"/>
</dbReference>
<dbReference type="PROSITE" id="PS00108">
    <property type="entry name" value="PROTEIN_KINASE_ST"/>
    <property type="match status" value="1"/>
</dbReference>
<gene>
    <name evidence="8" type="ORF">PPSIR1_19864</name>
</gene>
<dbReference type="SUPFAM" id="SSF56112">
    <property type="entry name" value="Protein kinase-like (PK-like)"/>
    <property type="match status" value="1"/>
</dbReference>
<dbReference type="SMART" id="SM00028">
    <property type="entry name" value="TPR"/>
    <property type="match status" value="5"/>
</dbReference>
<evidence type="ECO:0000256" key="1">
    <source>
        <dbReference type="ARBA" id="ARBA00022679"/>
    </source>
</evidence>
<evidence type="ECO:0000256" key="2">
    <source>
        <dbReference type="ARBA" id="ARBA00022741"/>
    </source>
</evidence>
<dbReference type="EMBL" id="ABCS01000076">
    <property type="protein sequence ID" value="EDM75964.1"/>
    <property type="molecule type" value="Genomic_DNA"/>
</dbReference>
<dbReference type="eggNOG" id="COG0515">
    <property type="taxonomic scope" value="Bacteria"/>
</dbReference>
<dbReference type="PANTHER" id="PTHR43289:SF6">
    <property type="entry name" value="SERINE_THREONINE-PROTEIN KINASE NEKL-3"/>
    <property type="match status" value="1"/>
</dbReference>
<organism evidence="8 9">
    <name type="scientific">Plesiocystis pacifica SIR-1</name>
    <dbReference type="NCBI Taxonomy" id="391625"/>
    <lineage>
        <taxon>Bacteria</taxon>
        <taxon>Pseudomonadati</taxon>
        <taxon>Myxococcota</taxon>
        <taxon>Polyangia</taxon>
        <taxon>Nannocystales</taxon>
        <taxon>Nannocystaceae</taxon>
        <taxon>Plesiocystis</taxon>
    </lineage>
</organism>
<dbReference type="GO" id="GO:0004674">
    <property type="term" value="F:protein serine/threonine kinase activity"/>
    <property type="evidence" value="ECO:0007669"/>
    <property type="project" value="TreeGrafter"/>
</dbReference>
<dbReference type="OrthoDB" id="5482409at2"/>
<keyword evidence="4 5" id="KW-0067">ATP-binding</keyword>
<evidence type="ECO:0000256" key="6">
    <source>
        <dbReference type="SAM" id="MobiDB-lite"/>
    </source>
</evidence>
<sequence length="1033" mass="111197">MDGMTYADNPSSPTEGDAKSRLFGSGDSNHLMKQMIKARLLRDIQQPTQAGNDSEMNADTECADDDAVDETTGPRGKSAPVEPVRIGRFTVLRKLGHGGMGVVYAAYDEQLDRKVAIKVLRGELSDSARTRTRMLREAQALARLSHPNVVQIHEIGTWRDHDFVAMEFIQGQTLDRWVHAPSQPRPWRETLAMIMQAGRGLAEAHRVGLVHRDFKPANVLVGDDGRARVLDFGLARAADKSEPGLAMDEIGITEDDFRSNRSNRSNHGSWSSAAVHDSLGMSVGTTKSAFDAELTVTGAVIGTPAYMSPEQHLGASSTVLSDQFGFCVVLYEALFGHRPYKAETRTEYAVRVAEGDVIVPSANSGVPIWLRKAVVRGLSPNPEDRWPSMDALLAELGRDRLRRVRTGLAAAGLLGILTGGLALGAASAPEVCAYDDSALEGVWAEDERAAVEAAFGAAPVPGAAALEARTVEILDDYGAQLIDARKDACEDRWDRQVQTDAQLALRNACLDQREREFRAVVDVLADADEQVVRRSASLLGGLGDIGMCAQMDVLERTAMGVTLPKDSESAAAVAEIEQELARGRAAVSVGRFAEAKAVLTRTQRQAEGLDYLVIDAKTELLAGQLDMRERNNASARAHLQKAAALSLEVGDDMVGVEAWLKLALAQSRLNDDDAALETLGYADASIRRLGEPATLRVRYHIIRGNVLNGAGKSESARGEYDRALELDARAQLDNPQVTAGLLASRAAASARLGHRAEAREDLERVLALEPTLGRTNHKILNASFDLAIIELEEGNLEVADELFSDAMAGYRIVFGSDYSGLLQGQLARTEIARQRGDVDEARVLVKSTLAKLDADAPGRVDALDALANVEQAAGTPEAAVEAMREALKLAETLGEDESVLAYLHARLGESLAASGAREEALREYDASLDLYAITEYAESSEVVIALLGRGRILRAQGHPRAALEVLERGVKAQGESSTGLIAAELYLEVAELLAELGEDELVRTRRASAALEVFSGISGQTAQAERARALAQP</sequence>
<comment type="caution">
    <text evidence="8">The sequence shown here is derived from an EMBL/GenBank/DDBJ whole genome shotgun (WGS) entry which is preliminary data.</text>
</comment>
<dbReference type="Gene3D" id="1.25.40.10">
    <property type="entry name" value="Tetratricopeptide repeat domain"/>
    <property type="match status" value="2"/>
</dbReference>
<feature type="binding site" evidence="5">
    <location>
        <position position="118"/>
    </location>
    <ligand>
        <name>ATP</name>
        <dbReference type="ChEBI" id="CHEBI:30616"/>
    </ligand>
</feature>